<dbReference type="AlphaFoldDB" id="A0A7W5E4V3"/>
<sequence length="57" mass="6700">MTDHMELSITHWFTSLRERDRDAKTVLYEHIFPRLVQLARQRFDADRDPAQGADATA</sequence>
<comment type="caution">
    <text evidence="2">The sequence shown here is derived from an EMBL/GenBank/DDBJ whole genome shotgun (WGS) entry which is preliminary data.</text>
</comment>
<evidence type="ECO:0000313" key="3">
    <source>
        <dbReference type="Proteomes" id="UP000536179"/>
    </source>
</evidence>
<proteinExistence type="predicted"/>
<dbReference type="Pfam" id="PF07638">
    <property type="entry name" value="Sigma70_ECF"/>
    <property type="match status" value="1"/>
</dbReference>
<dbReference type="EMBL" id="JACHXU010000028">
    <property type="protein sequence ID" value="MBB3209862.1"/>
    <property type="molecule type" value="Genomic_DNA"/>
</dbReference>
<reference evidence="2 3" key="1">
    <citation type="submission" date="2020-08" db="EMBL/GenBank/DDBJ databases">
        <title>Genomic Encyclopedia of Type Strains, Phase III (KMG-III): the genomes of soil and plant-associated and newly described type strains.</title>
        <authorList>
            <person name="Whitman W."/>
        </authorList>
    </citation>
    <scope>NUCLEOTIDE SEQUENCE [LARGE SCALE GENOMIC DNA]</scope>
    <source>
        <strain evidence="2 3">CECT 8075</strain>
    </source>
</reference>
<gene>
    <name evidence="2" type="ORF">FHS27_005707</name>
</gene>
<organism evidence="2 3">
    <name type="scientific">Aporhodopirellula rubra</name>
    <dbReference type="NCBI Taxonomy" id="980271"/>
    <lineage>
        <taxon>Bacteria</taxon>
        <taxon>Pseudomonadati</taxon>
        <taxon>Planctomycetota</taxon>
        <taxon>Planctomycetia</taxon>
        <taxon>Pirellulales</taxon>
        <taxon>Pirellulaceae</taxon>
        <taxon>Aporhodopirellula</taxon>
    </lineage>
</organism>
<name>A0A7W5E4V3_9BACT</name>
<evidence type="ECO:0000313" key="2">
    <source>
        <dbReference type="EMBL" id="MBB3209862.1"/>
    </source>
</evidence>
<dbReference type="InterPro" id="IPR053812">
    <property type="entry name" value="HTH_Sigma70_ECF-like"/>
</dbReference>
<accession>A0A7W5E4V3</accession>
<protein>
    <recommendedName>
        <fullName evidence="1">RNA polymerase sigma-70 ECF-like HTH domain-containing protein</fullName>
    </recommendedName>
</protein>
<feature type="domain" description="RNA polymerase sigma-70 ECF-like HTH" evidence="1">
    <location>
        <begin position="8"/>
        <end position="48"/>
    </location>
</feature>
<evidence type="ECO:0000259" key="1">
    <source>
        <dbReference type="Pfam" id="PF07638"/>
    </source>
</evidence>
<dbReference type="Proteomes" id="UP000536179">
    <property type="component" value="Unassembled WGS sequence"/>
</dbReference>
<keyword evidence="3" id="KW-1185">Reference proteome</keyword>